<protein>
    <submittedName>
        <fullName evidence="1">Uncharacterized protein</fullName>
    </submittedName>
</protein>
<dbReference type="EMBL" id="CP042910">
    <property type="protein sequence ID" value="QEG14886.1"/>
    <property type="molecule type" value="Genomic_DNA"/>
</dbReference>
<organism evidence="1 2">
    <name type="scientific">Gimesia maris</name>
    <dbReference type="NCBI Taxonomy" id="122"/>
    <lineage>
        <taxon>Bacteria</taxon>
        <taxon>Pseudomonadati</taxon>
        <taxon>Planctomycetota</taxon>
        <taxon>Planctomycetia</taxon>
        <taxon>Planctomycetales</taxon>
        <taxon>Planctomycetaceae</taxon>
        <taxon>Gimesia</taxon>
    </lineage>
</organism>
<dbReference type="GeneID" id="98645394"/>
<dbReference type="Proteomes" id="UP000322887">
    <property type="component" value="Chromosome"/>
</dbReference>
<dbReference type="RefSeq" id="WP_002644325.1">
    <property type="nucleotide sequence ID" value="NZ_CAXBMG010000063.1"/>
</dbReference>
<sequence>MQRKQSQAVEGELRQQVREIITTQYEVQNDGPLVERLIELTMNYLGDCREAGEIYIIQAIDFAIEQLASESNEVPVYQDAIEYGGGLK</sequence>
<evidence type="ECO:0000313" key="1">
    <source>
        <dbReference type="EMBL" id="QEG14886.1"/>
    </source>
</evidence>
<keyword evidence="2" id="KW-1185">Reference proteome</keyword>
<proteinExistence type="predicted"/>
<gene>
    <name evidence="1" type="ORF">GmarT_07230</name>
</gene>
<accession>A0ABX5YGM9</accession>
<evidence type="ECO:0000313" key="2">
    <source>
        <dbReference type="Proteomes" id="UP000322887"/>
    </source>
</evidence>
<reference evidence="1 2" key="1">
    <citation type="submission" date="2019-08" db="EMBL/GenBank/DDBJ databases">
        <title>Deep-cultivation of Planctomycetes and their phenomic and genomic characterization uncovers novel biology.</title>
        <authorList>
            <person name="Wiegand S."/>
            <person name="Jogler M."/>
            <person name="Boedeker C."/>
            <person name="Pinto D."/>
            <person name="Vollmers J."/>
            <person name="Rivas-Marin E."/>
            <person name="Kohn T."/>
            <person name="Peeters S.H."/>
            <person name="Heuer A."/>
            <person name="Rast P."/>
            <person name="Oberbeckmann S."/>
            <person name="Bunk B."/>
            <person name="Jeske O."/>
            <person name="Meyerdierks A."/>
            <person name="Storesund J.E."/>
            <person name="Kallscheuer N."/>
            <person name="Luecker S."/>
            <person name="Lage O.M."/>
            <person name="Pohl T."/>
            <person name="Merkel B.J."/>
            <person name="Hornburger P."/>
            <person name="Mueller R.-W."/>
            <person name="Bruemmer F."/>
            <person name="Labrenz M."/>
            <person name="Spormann A.M."/>
            <person name="Op den Camp H."/>
            <person name="Overmann J."/>
            <person name="Amann R."/>
            <person name="Jetten M.S.M."/>
            <person name="Mascher T."/>
            <person name="Medema M.H."/>
            <person name="Devos D.P."/>
            <person name="Kaster A.-K."/>
            <person name="Ovreas L."/>
            <person name="Rohde M."/>
            <person name="Galperin M.Y."/>
            <person name="Jogler C."/>
        </authorList>
    </citation>
    <scope>NUCLEOTIDE SEQUENCE [LARGE SCALE GENOMIC DNA]</scope>
    <source>
        <strain evidence="1 2">DSM 8797</strain>
    </source>
</reference>
<name>A0ABX5YGM9_9PLAN</name>